<dbReference type="PANTHER" id="PTHR42878:SF7">
    <property type="entry name" value="SENSOR HISTIDINE KINASE GLRK"/>
    <property type="match status" value="1"/>
</dbReference>
<dbReference type="InterPro" id="IPR036097">
    <property type="entry name" value="HisK_dim/P_sf"/>
</dbReference>
<dbReference type="InterPro" id="IPR004358">
    <property type="entry name" value="Sig_transdc_His_kin-like_C"/>
</dbReference>
<evidence type="ECO:0000259" key="16">
    <source>
        <dbReference type="PROSITE" id="PS50112"/>
    </source>
</evidence>
<evidence type="ECO:0000256" key="7">
    <source>
        <dbReference type="ARBA" id="ARBA00022692"/>
    </source>
</evidence>
<feature type="domain" description="Histidine kinase" evidence="15">
    <location>
        <begin position="541"/>
        <end position="759"/>
    </location>
</feature>
<dbReference type="CDD" id="cd06225">
    <property type="entry name" value="HAMP"/>
    <property type="match status" value="1"/>
</dbReference>
<dbReference type="InterPro" id="IPR000014">
    <property type="entry name" value="PAS"/>
</dbReference>
<evidence type="ECO:0000256" key="10">
    <source>
        <dbReference type="ARBA" id="ARBA00022840"/>
    </source>
</evidence>
<dbReference type="EMBL" id="JXBL01000001">
    <property type="protein sequence ID" value="KIE43753.1"/>
    <property type="molecule type" value="Genomic_DNA"/>
</dbReference>
<feature type="transmembrane region" description="Helical" evidence="14">
    <location>
        <begin position="12"/>
        <end position="34"/>
    </location>
</feature>
<evidence type="ECO:0000256" key="13">
    <source>
        <dbReference type="ARBA" id="ARBA00023136"/>
    </source>
</evidence>
<keyword evidence="6" id="KW-0808">Transferase</keyword>
<dbReference type="InterPro" id="IPR003661">
    <property type="entry name" value="HisK_dim/P_dom"/>
</dbReference>
<name>A0A0C1TWG6_9BACT</name>
<comment type="catalytic activity">
    <reaction evidence="1">
        <text>ATP + protein L-histidine = ADP + protein N-phospho-L-histidine.</text>
        <dbReference type="EC" id="2.7.13.3"/>
    </reaction>
</comment>
<dbReference type="SUPFAM" id="SSF55874">
    <property type="entry name" value="ATPase domain of HSP90 chaperone/DNA topoisomerase II/histidine kinase"/>
    <property type="match status" value="1"/>
</dbReference>
<dbReference type="Pfam" id="PF00672">
    <property type="entry name" value="HAMP"/>
    <property type="match status" value="1"/>
</dbReference>
<dbReference type="GO" id="GO:0007234">
    <property type="term" value="P:osmosensory signaling via phosphorelay pathway"/>
    <property type="evidence" value="ECO:0007669"/>
    <property type="project" value="TreeGrafter"/>
</dbReference>
<keyword evidence="12" id="KW-0902">Two-component regulatory system</keyword>
<keyword evidence="19" id="KW-1185">Reference proteome</keyword>
<evidence type="ECO:0000259" key="17">
    <source>
        <dbReference type="PROSITE" id="PS50885"/>
    </source>
</evidence>
<dbReference type="PRINTS" id="PR00344">
    <property type="entry name" value="BCTRLSENSOR"/>
</dbReference>
<protein>
    <recommendedName>
        <fullName evidence="3">histidine kinase</fullName>
        <ecNumber evidence="3">2.7.13.3</ecNumber>
    </recommendedName>
</protein>
<dbReference type="GO" id="GO:0000155">
    <property type="term" value="F:phosphorelay sensor kinase activity"/>
    <property type="evidence" value="ECO:0007669"/>
    <property type="project" value="InterPro"/>
</dbReference>
<evidence type="ECO:0000256" key="14">
    <source>
        <dbReference type="SAM" id="Phobius"/>
    </source>
</evidence>
<proteinExistence type="predicted"/>
<dbReference type="Gene3D" id="6.10.340.10">
    <property type="match status" value="1"/>
</dbReference>
<dbReference type="AlphaFoldDB" id="A0A0C1TWG6"/>
<dbReference type="SMART" id="SM00091">
    <property type="entry name" value="PAS"/>
    <property type="match status" value="1"/>
</dbReference>
<dbReference type="GO" id="GO:0005524">
    <property type="term" value="F:ATP binding"/>
    <property type="evidence" value="ECO:0007669"/>
    <property type="project" value="UniProtKB-KW"/>
</dbReference>
<dbReference type="FunFam" id="3.30.565.10:FF:000006">
    <property type="entry name" value="Sensor histidine kinase WalK"/>
    <property type="match status" value="1"/>
</dbReference>
<dbReference type="InterPro" id="IPR029151">
    <property type="entry name" value="Sensor-like_sf"/>
</dbReference>
<evidence type="ECO:0000256" key="8">
    <source>
        <dbReference type="ARBA" id="ARBA00022741"/>
    </source>
</evidence>
<dbReference type="PROSITE" id="PS50112">
    <property type="entry name" value="PAS"/>
    <property type="match status" value="1"/>
</dbReference>
<dbReference type="InterPro" id="IPR050351">
    <property type="entry name" value="BphY/WalK/GraS-like"/>
</dbReference>
<dbReference type="Gene3D" id="1.10.287.130">
    <property type="match status" value="1"/>
</dbReference>
<dbReference type="Proteomes" id="UP000031433">
    <property type="component" value="Unassembled WGS sequence"/>
</dbReference>
<dbReference type="EC" id="2.7.13.3" evidence="3"/>
<dbReference type="FunFam" id="1.10.287.130:FF:000001">
    <property type="entry name" value="Two-component sensor histidine kinase"/>
    <property type="match status" value="1"/>
</dbReference>
<dbReference type="Gene3D" id="3.30.565.10">
    <property type="entry name" value="Histidine kinase-like ATPase, C-terminal domain"/>
    <property type="match status" value="1"/>
</dbReference>
<evidence type="ECO:0000256" key="4">
    <source>
        <dbReference type="ARBA" id="ARBA00022475"/>
    </source>
</evidence>
<reference evidence="18 19" key="1">
    <citation type="submission" date="2015-01" db="EMBL/GenBank/DDBJ databases">
        <title>Genome sequence of the anaerobic bacterium Geobacter soli GSS01, a dissimilatory Fe(III) reducer from soil.</title>
        <authorList>
            <person name="Yang G."/>
            <person name="Zhou S."/>
        </authorList>
    </citation>
    <scope>NUCLEOTIDE SEQUENCE [LARGE SCALE GENOMIC DNA]</scope>
    <source>
        <strain evidence="18 19">GSS01</strain>
    </source>
</reference>
<evidence type="ECO:0000256" key="3">
    <source>
        <dbReference type="ARBA" id="ARBA00012438"/>
    </source>
</evidence>
<accession>A0A0C1TWG6</accession>
<dbReference type="PANTHER" id="PTHR42878">
    <property type="entry name" value="TWO-COMPONENT HISTIDINE KINASE"/>
    <property type="match status" value="1"/>
</dbReference>
<dbReference type="InterPro" id="IPR036890">
    <property type="entry name" value="HATPase_C_sf"/>
</dbReference>
<keyword evidence="9 18" id="KW-0418">Kinase</keyword>
<dbReference type="SUPFAM" id="SSF158472">
    <property type="entry name" value="HAMP domain-like"/>
    <property type="match status" value="1"/>
</dbReference>
<dbReference type="SMART" id="SM00388">
    <property type="entry name" value="HisKA"/>
    <property type="match status" value="1"/>
</dbReference>
<comment type="caution">
    <text evidence="18">The sequence shown here is derived from an EMBL/GenBank/DDBJ whole genome shotgun (WGS) entry which is preliminary data.</text>
</comment>
<dbReference type="Pfam" id="PF02518">
    <property type="entry name" value="HATPase_c"/>
    <property type="match status" value="1"/>
</dbReference>
<dbReference type="CDD" id="cd00130">
    <property type="entry name" value="PAS"/>
    <property type="match status" value="1"/>
</dbReference>
<keyword evidence="7 14" id="KW-0812">Transmembrane</keyword>
<dbReference type="SMART" id="SM00304">
    <property type="entry name" value="HAMP"/>
    <property type="match status" value="1"/>
</dbReference>
<dbReference type="GO" id="GO:0005886">
    <property type="term" value="C:plasma membrane"/>
    <property type="evidence" value="ECO:0007669"/>
    <property type="project" value="UniProtKB-SubCell"/>
</dbReference>
<evidence type="ECO:0000256" key="2">
    <source>
        <dbReference type="ARBA" id="ARBA00004651"/>
    </source>
</evidence>
<dbReference type="SUPFAM" id="SSF47384">
    <property type="entry name" value="Homodimeric domain of signal transducing histidine kinase"/>
    <property type="match status" value="1"/>
</dbReference>
<dbReference type="Pfam" id="PF14827">
    <property type="entry name" value="dCache_3"/>
    <property type="match status" value="1"/>
</dbReference>
<dbReference type="GO" id="GO:0030295">
    <property type="term" value="F:protein kinase activator activity"/>
    <property type="evidence" value="ECO:0007669"/>
    <property type="project" value="TreeGrafter"/>
</dbReference>
<keyword evidence="4" id="KW-1003">Cell membrane</keyword>
<evidence type="ECO:0000259" key="15">
    <source>
        <dbReference type="PROSITE" id="PS50109"/>
    </source>
</evidence>
<evidence type="ECO:0000313" key="19">
    <source>
        <dbReference type="Proteomes" id="UP000031433"/>
    </source>
</evidence>
<keyword evidence="11 14" id="KW-1133">Transmembrane helix</keyword>
<dbReference type="Pfam" id="PF00512">
    <property type="entry name" value="HisKA"/>
    <property type="match status" value="1"/>
</dbReference>
<dbReference type="GO" id="GO:0000156">
    <property type="term" value="F:phosphorelay response regulator activity"/>
    <property type="evidence" value="ECO:0007669"/>
    <property type="project" value="TreeGrafter"/>
</dbReference>
<dbReference type="CDD" id="cd00082">
    <property type="entry name" value="HisKA"/>
    <property type="match status" value="1"/>
</dbReference>
<evidence type="ECO:0000256" key="1">
    <source>
        <dbReference type="ARBA" id="ARBA00000085"/>
    </source>
</evidence>
<keyword evidence="13 14" id="KW-0472">Membrane</keyword>
<dbReference type="InterPro" id="IPR013767">
    <property type="entry name" value="PAS_fold"/>
</dbReference>
<sequence>MKSLLAIRTKIFLAILLILLVSYSFLVVITIRTIDSSLEGELSRKLAEQVRYAKDQYTNRAEQIQYSLMHPASAPPVRERMAARDTPWLRDAARRWMTILPFVELIVFVDSRGTVIAGGNQYRRDRTFELTPVVERALRERRPLVSTELVTADFLCGEGLVNYCRGGGAGKTGEVMMLTVVVPVMDAKGAMVGAFVAGDIIETDTGIPSQVQEVFGRQVYVAITHKEIIPPDSFGKSGSQPIPARILEGLRQGFPFRGDAEIGGKVYTAAFDPLTNSRGDFVGALAVALSREDFKGALQGSLGNIVASAILGLVLSFVTAYWVSLRLTKPVRELADGVRRIEEGELQQRVAVISSDEIGELAEAFNRMAAAIDERDRTIRTKAHDLENLNLKLTDMNELLERRVDERTAALQVEMGRLEAILTSMAEGVAVTDRDGRVILFNPAAQQLFEMVPHRVVGRPILDICNQGEFCRLVEHITSMGENRGLATVREVDLDARGKKLKVTLAPLVDGDGHFAGVVMSIRDVTAEEEVDRMKTEFISTVSHELKTPLTSIKGSLQLIVDKSRGFADVEKELLSVCLRNTERLIRLVNDILDIAKIESGKMEFALSPHSPAELVEWSVRELGGFAREHGVTVVNEVSADLPAIYGDGDRLGQVLTNLIANAVKFSPRGAVVTISAEQSDNFVAVSVKDRGREIQWADRGKLFKRFQQIDSGDRRQHGGTGLGLAICKEIVERHHGRIFYSEGIGGGNVFTFTVPIHEGEP</sequence>
<dbReference type="InterPro" id="IPR003660">
    <property type="entry name" value="HAMP_dom"/>
</dbReference>
<dbReference type="Pfam" id="PF00989">
    <property type="entry name" value="PAS"/>
    <property type="match status" value="1"/>
</dbReference>
<dbReference type="RefSeq" id="WP_039647521.1">
    <property type="nucleotide sequence ID" value="NZ_JXBL01000001.1"/>
</dbReference>
<feature type="transmembrane region" description="Helical" evidence="14">
    <location>
        <begin position="302"/>
        <end position="323"/>
    </location>
</feature>
<dbReference type="SUPFAM" id="SSF103190">
    <property type="entry name" value="Sensory domain-like"/>
    <property type="match status" value="1"/>
</dbReference>
<dbReference type="PROSITE" id="PS50109">
    <property type="entry name" value="HIS_KIN"/>
    <property type="match status" value="1"/>
</dbReference>
<evidence type="ECO:0000256" key="6">
    <source>
        <dbReference type="ARBA" id="ARBA00022679"/>
    </source>
</evidence>
<keyword evidence="8" id="KW-0547">Nucleotide-binding</keyword>
<dbReference type="Gene3D" id="3.30.450.20">
    <property type="entry name" value="PAS domain"/>
    <property type="match status" value="1"/>
</dbReference>
<keyword evidence="10" id="KW-0067">ATP-binding</keyword>
<evidence type="ECO:0000256" key="5">
    <source>
        <dbReference type="ARBA" id="ARBA00022553"/>
    </source>
</evidence>
<evidence type="ECO:0000313" key="18">
    <source>
        <dbReference type="EMBL" id="KIE43753.1"/>
    </source>
</evidence>
<dbReference type="PROSITE" id="PS50885">
    <property type="entry name" value="HAMP"/>
    <property type="match status" value="1"/>
</dbReference>
<dbReference type="InterPro" id="IPR003594">
    <property type="entry name" value="HATPase_dom"/>
</dbReference>
<dbReference type="SMART" id="SM00387">
    <property type="entry name" value="HATPase_c"/>
    <property type="match status" value="1"/>
</dbReference>
<dbReference type="InterPro" id="IPR005467">
    <property type="entry name" value="His_kinase_dom"/>
</dbReference>
<dbReference type="NCBIfam" id="TIGR00229">
    <property type="entry name" value="sensory_box"/>
    <property type="match status" value="1"/>
</dbReference>
<evidence type="ECO:0000256" key="11">
    <source>
        <dbReference type="ARBA" id="ARBA00022989"/>
    </source>
</evidence>
<dbReference type="InterPro" id="IPR035965">
    <property type="entry name" value="PAS-like_dom_sf"/>
</dbReference>
<dbReference type="InterPro" id="IPR029150">
    <property type="entry name" value="dCache_3"/>
</dbReference>
<dbReference type="GO" id="GO:0006355">
    <property type="term" value="P:regulation of DNA-templated transcription"/>
    <property type="evidence" value="ECO:0007669"/>
    <property type="project" value="InterPro"/>
</dbReference>
<feature type="domain" description="PAS" evidence="16">
    <location>
        <begin position="414"/>
        <end position="462"/>
    </location>
</feature>
<evidence type="ECO:0000256" key="9">
    <source>
        <dbReference type="ARBA" id="ARBA00022777"/>
    </source>
</evidence>
<evidence type="ECO:0000256" key="12">
    <source>
        <dbReference type="ARBA" id="ARBA00023012"/>
    </source>
</evidence>
<dbReference type="FunFam" id="3.30.450.20:FF:000347">
    <property type="entry name" value="PAS sensor protein"/>
    <property type="match status" value="1"/>
</dbReference>
<keyword evidence="5" id="KW-0597">Phosphoprotein</keyword>
<comment type="subcellular location">
    <subcellularLocation>
        <location evidence="2">Cell membrane</location>
        <topology evidence="2">Multi-pass membrane protein</topology>
    </subcellularLocation>
</comment>
<dbReference type="SUPFAM" id="SSF55785">
    <property type="entry name" value="PYP-like sensor domain (PAS domain)"/>
    <property type="match status" value="1"/>
</dbReference>
<feature type="domain" description="HAMP" evidence="17">
    <location>
        <begin position="325"/>
        <end position="377"/>
    </location>
</feature>
<gene>
    <name evidence="18" type="ORF">SE37_14520</name>
</gene>
<organism evidence="18 19">
    <name type="scientific">Geobacter soli</name>
    <dbReference type="NCBI Taxonomy" id="1510391"/>
    <lineage>
        <taxon>Bacteria</taxon>
        <taxon>Pseudomonadati</taxon>
        <taxon>Thermodesulfobacteriota</taxon>
        <taxon>Desulfuromonadia</taxon>
        <taxon>Geobacterales</taxon>
        <taxon>Geobacteraceae</taxon>
        <taxon>Geobacter</taxon>
    </lineage>
</organism>
<dbReference type="CDD" id="cd18773">
    <property type="entry name" value="PDC1_HK_sensor"/>
    <property type="match status" value="1"/>
</dbReference>